<comment type="caution">
    <text evidence="7">The sequence shown here is derived from an EMBL/GenBank/DDBJ whole genome shotgun (WGS) entry which is preliminary data.</text>
</comment>
<feature type="region of interest" description="Disordered" evidence="5">
    <location>
        <begin position="1"/>
        <end position="32"/>
    </location>
</feature>
<evidence type="ECO:0000256" key="1">
    <source>
        <dbReference type="ARBA" id="ARBA00022744"/>
    </source>
</evidence>
<evidence type="ECO:0000259" key="6">
    <source>
        <dbReference type="PROSITE" id="PS51842"/>
    </source>
</evidence>
<dbReference type="InterPro" id="IPR002957">
    <property type="entry name" value="Keratin_I"/>
</dbReference>
<evidence type="ECO:0000256" key="2">
    <source>
        <dbReference type="ARBA" id="ARBA00022754"/>
    </source>
</evidence>
<name>A0AB34H5D4_ESCRO</name>
<evidence type="ECO:0000313" key="7">
    <source>
        <dbReference type="EMBL" id="KAJ8786909.1"/>
    </source>
</evidence>
<keyword evidence="3 4" id="KW-0175">Coiled coil</keyword>
<keyword evidence="1" id="KW-0416">Keratin</keyword>
<dbReference type="GO" id="GO:0030855">
    <property type="term" value="P:epithelial cell differentiation"/>
    <property type="evidence" value="ECO:0007669"/>
    <property type="project" value="TreeGrafter"/>
</dbReference>
<gene>
    <name evidence="7" type="ORF">J1605_023341</name>
</gene>
<dbReference type="SUPFAM" id="SSF64593">
    <property type="entry name" value="Intermediate filament protein, coiled coil region"/>
    <property type="match status" value="1"/>
</dbReference>
<dbReference type="GO" id="GO:0005882">
    <property type="term" value="C:intermediate filament"/>
    <property type="evidence" value="ECO:0007669"/>
    <property type="project" value="UniProtKB-KW"/>
</dbReference>
<proteinExistence type="predicted"/>
<keyword evidence="2" id="KW-0403">Intermediate filament</keyword>
<dbReference type="GO" id="GO:0005198">
    <property type="term" value="F:structural molecule activity"/>
    <property type="evidence" value="ECO:0007669"/>
    <property type="project" value="InterPro"/>
</dbReference>
<dbReference type="PANTHER" id="PTHR23239:SF97">
    <property type="entry name" value="KERATIN, TYPE I CUTICULAR HA1"/>
    <property type="match status" value="1"/>
</dbReference>
<feature type="domain" description="IF rod" evidence="6">
    <location>
        <begin position="112"/>
        <end position="158"/>
    </location>
</feature>
<evidence type="ECO:0000256" key="5">
    <source>
        <dbReference type="SAM" id="MobiDB-lite"/>
    </source>
</evidence>
<dbReference type="AlphaFoldDB" id="A0AB34H5D4"/>
<dbReference type="GO" id="GO:0045109">
    <property type="term" value="P:intermediate filament organization"/>
    <property type="evidence" value="ECO:0007669"/>
    <property type="project" value="TreeGrafter"/>
</dbReference>
<accession>A0AB34H5D4</accession>
<dbReference type="Pfam" id="PF00038">
    <property type="entry name" value="Filament"/>
    <property type="match status" value="1"/>
</dbReference>
<evidence type="ECO:0000256" key="3">
    <source>
        <dbReference type="ARBA" id="ARBA00023054"/>
    </source>
</evidence>
<evidence type="ECO:0000313" key="8">
    <source>
        <dbReference type="Proteomes" id="UP001159641"/>
    </source>
</evidence>
<dbReference type="Proteomes" id="UP001159641">
    <property type="component" value="Unassembled WGS sequence"/>
</dbReference>
<evidence type="ECO:0000256" key="4">
    <source>
        <dbReference type="SAM" id="Coils"/>
    </source>
</evidence>
<protein>
    <recommendedName>
        <fullName evidence="6">IF rod domain-containing protein</fullName>
    </recommendedName>
</protein>
<dbReference type="InterPro" id="IPR039008">
    <property type="entry name" value="IF_rod_dom"/>
</dbReference>
<feature type="compositionally biased region" description="Polar residues" evidence="5">
    <location>
        <begin position="1"/>
        <end position="20"/>
    </location>
</feature>
<reference evidence="7 8" key="1">
    <citation type="submission" date="2022-11" db="EMBL/GenBank/DDBJ databases">
        <title>Whole genome sequence of Eschrichtius robustus ER-17-0199.</title>
        <authorList>
            <person name="Bruniche-Olsen A."/>
            <person name="Black A.N."/>
            <person name="Fields C.J."/>
            <person name="Walden K."/>
            <person name="Dewoody J.A."/>
        </authorList>
    </citation>
    <scope>NUCLEOTIDE SEQUENCE [LARGE SCALE GENOMIC DNA]</scope>
    <source>
        <strain evidence="7">ER-17-0199</strain>
        <tissue evidence="7">Blubber</tissue>
    </source>
</reference>
<feature type="coiled-coil region" evidence="4">
    <location>
        <begin position="116"/>
        <end position="150"/>
    </location>
</feature>
<dbReference type="PROSITE" id="PS51842">
    <property type="entry name" value="IF_ROD_2"/>
    <property type="match status" value="1"/>
</dbReference>
<organism evidence="7 8">
    <name type="scientific">Eschrichtius robustus</name>
    <name type="common">California gray whale</name>
    <name type="synonym">Eschrichtius gibbosus</name>
    <dbReference type="NCBI Taxonomy" id="9764"/>
    <lineage>
        <taxon>Eukaryota</taxon>
        <taxon>Metazoa</taxon>
        <taxon>Chordata</taxon>
        <taxon>Craniata</taxon>
        <taxon>Vertebrata</taxon>
        <taxon>Euteleostomi</taxon>
        <taxon>Mammalia</taxon>
        <taxon>Eutheria</taxon>
        <taxon>Laurasiatheria</taxon>
        <taxon>Artiodactyla</taxon>
        <taxon>Whippomorpha</taxon>
        <taxon>Cetacea</taxon>
        <taxon>Mysticeti</taxon>
        <taxon>Eschrichtiidae</taxon>
        <taxon>Eschrichtius</taxon>
    </lineage>
</organism>
<feature type="compositionally biased region" description="Low complexity" evidence="5">
    <location>
        <begin position="21"/>
        <end position="32"/>
    </location>
</feature>
<dbReference type="PANTHER" id="PTHR23239">
    <property type="entry name" value="INTERMEDIATE FILAMENT"/>
    <property type="match status" value="1"/>
</dbReference>
<dbReference type="EMBL" id="JAIQCJ010001902">
    <property type="protein sequence ID" value="KAJ8786909.1"/>
    <property type="molecule type" value="Genomic_DNA"/>
</dbReference>
<sequence length="158" mass="16810">MGLADTGNSGSCSLSHTTSNCSSASVKSCPQSSSVCSSSTSCRLELCLGYVCQPGMCVPSVCAPTPYRPDTCLSKAHLASSCQPSSCRPTSRISSSMGSYSPYFEGSFNGNEKETMQFLNNHLASYLERVQRLERDNAQLESRIRDASQSQAPALGPD</sequence>
<keyword evidence="8" id="KW-1185">Reference proteome</keyword>